<keyword evidence="2" id="KW-1185">Reference proteome</keyword>
<sequence length="290" mass="31092">MPGGQLIIPSHGLGVVVEFGHSHAFSMFDGLLPTQNMNVGVSHKASMLGNQSHVPCVEVGMYSLAPIPGSHPLPLSGLDHVDPARSCEDDEQDVPASQDVSPVLYLIGQVRAYLHLPSPEAPSLSQLTGVERAQGSVLPRQLSLTLPWSVMAQAVHEEAQCRSLKKPKPCSANFQLSRDWYGEAKSFYLPEGASLAPPLVNEELGGLQAVGNPAVSVSSHLLAQWRMAGAACSTKQDVLEFLSPLAKAKKNVLRPASELPKPHRIHLQEGAQPYACHTPASIPKHWASEV</sequence>
<dbReference type="EMBL" id="VSRR010080176">
    <property type="protein sequence ID" value="MPC89189.1"/>
    <property type="molecule type" value="Genomic_DNA"/>
</dbReference>
<evidence type="ECO:0000313" key="2">
    <source>
        <dbReference type="Proteomes" id="UP000324222"/>
    </source>
</evidence>
<organism evidence="1 2">
    <name type="scientific">Portunus trituberculatus</name>
    <name type="common">Swimming crab</name>
    <name type="synonym">Neptunus trituberculatus</name>
    <dbReference type="NCBI Taxonomy" id="210409"/>
    <lineage>
        <taxon>Eukaryota</taxon>
        <taxon>Metazoa</taxon>
        <taxon>Ecdysozoa</taxon>
        <taxon>Arthropoda</taxon>
        <taxon>Crustacea</taxon>
        <taxon>Multicrustacea</taxon>
        <taxon>Malacostraca</taxon>
        <taxon>Eumalacostraca</taxon>
        <taxon>Eucarida</taxon>
        <taxon>Decapoda</taxon>
        <taxon>Pleocyemata</taxon>
        <taxon>Brachyura</taxon>
        <taxon>Eubrachyura</taxon>
        <taxon>Portunoidea</taxon>
        <taxon>Portunidae</taxon>
        <taxon>Portuninae</taxon>
        <taxon>Portunus</taxon>
    </lineage>
</organism>
<name>A0A5B7J3G1_PORTR</name>
<dbReference type="AlphaFoldDB" id="A0A5B7J3G1"/>
<gene>
    <name evidence="1" type="ORF">E2C01_084124</name>
</gene>
<dbReference type="Proteomes" id="UP000324222">
    <property type="component" value="Unassembled WGS sequence"/>
</dbReference>
<comment type="caution">
    <text evidence="1">The sequence shown here is derived from an EMBL/GenBank/DDBJ whole genome shotgun (WGS) entry which is preliminary data.</text>
</comment>
<accession>A0A5B7J3G1</accession>
<proteinExistence type="predicted"/>
<protein>
    <submittedName>
        <fullName evidence="1">Uncharacterized protein</fullName>
    </submittedName>
</protein>
<reference evidence="1 2" key="1">
    <citation type="submission" date="2019-05" db="EMBL/GenBank/DDBJ databases">
        <title>Another draft genome of Portunus trituberculatus and its Hox gene families provides insights of decapod evolution.</title>
        <authorList>
            <person name="Jeong J.-H."/>
            <person name="Song I."/>
            <person name="Kim S."/>
            <person name="Choi T."/>
            <person name="Kim D."/>
            <person name="Ryu S."/>
            <person name="Kim W."/>
        </authorList>
    </citation>
    <scope>NUCLEOTIDE SEQUENCE [LARGE SCALE GENOMIC DNA]</scope>
    <source>
        <tissue evidence="1">Muscle</tissue>
    </source>
</reference>
<evidence type="ECO:0000313" key="1">
    <source>
        <dbReference type="EMBL" id="MPC89189.1"/>
    </source>
</evidence>